<dbReference type="EMBL" id="QGNW01000120">
    <property type="protein sequence ID" value="RVW94663.1"/>
    <property type="molecule type" value="Genomic_DNA"/>
</dbReference>
<proteinExistence type="predicted"/>
<dbReference type="Pfam" id="PF24847">
    <property type="entry name" value="DUF7722"/>
    <property type="match status" value="1"/>
</dbReference>
<dbReference type="Proteomes" id="UP000288805">
    <property type="component" value="Unassembled WGS sequence"/>
</dbReference>
<accession>A0A438ID55</accession>
<evidence type="ECO:0000313" key="4">
    <source>
        <dbReference type="Proteomes" id="UP000288805"/>
    </source>
</evidence>
<comment type="caution">
    <text evidence="3">The sequence shown here is derived from an EMBL/GenBank/DDBJ whole genome shotgun (WGS) entry which is preliminary data.</text>
</comment>
<sequence>MESVSVVLVKKAAMEHEEQCWEFQMPLHYPRHSKSDYESMPGWKLDCLLNEHGLPVAGSVEQKREFTIGAFLWSR</sequence>
<dbReference type="EMBL" id="QGNW01001544">
    <property type="protein sequence ID" value="RVW37187.1"/>
    <property type="molecule type" value="Genomic_DNA"/>
</dbReference>
<feature type="domain" description="DUF7722" evidence="1">
    <location>
        <begin position="29"/>
        <end position="74"/>
    </location>
</feature>
<protein>
    <recommendedName>
        <fullName evidence="1">DUF7722 domain-containing protein</fullName>
    </recommendedName>
</protein>
<name>A0A438ID55_VITVI</name>
<dbReference type="PANTHER" id="PTHR33513:SF4">
    <property type="entry name" value="GB|AAF04428.1"/>
    <property type="match status" value="1"/>
</dbReference>
<evidence type="ECO:0000259" key="1">
    <source>
        <dbReference type="Pfam" id="PF24847"/>
    </source>
</evidence>
<dbReference type="PANTHER" id="PTHR33513">
    <property type="entry name" value="OS06G0523300 PROTEIN"/>
    <property type="match status" value="1"/>
</dbReference>
<evidence type="ECO:0000313" key="3">
    <source>
        <dbReference type="EMBL" id="RVW94663.1"/>
    </source>
</evidence>
<dbReference type="InterPro" id="IPR056139">
    <property type="entry name" value="DUF7722"/>
</dbReference>
<gene>
    <name evidence="3" type="ORF">CK203_030891</name>
    <name evidence="2" type="ORF">CK203_088350</name>
</gene>
<evidence type="ECO:0000313" key="2">
    <source>
        <dbReference type="EMBL" id="RVW37187.1"/>
    </source>
</evidence>
<dbReference type="AlphaFoldDB" id="A0A438ID55"/>
<organism evidence="3 4">
    <name type="scientific">Vitis vinifera</name>
    <name type="common">Grape</name>
    <dbReference type="NCBI Taxonomy" id="29760"/>
    <lineage>
        <taxon>Eukaryota</taxon>
        <taxon>Viridiplantae</taxon>
        <taxon>Streptophyta</taxon>
        <taxon>Embryophyta</taxon>
        <taxon>Tracheophyta</taxon>
        <taxon>Spermatophyta</taxon>
        <taxon>Magnoliopsida</taxon>
        <taxon>eudicotyledons</taxon>
        <taxon>Gunneridae</taxon>
        <taxon>Pentapetalae</taxon>
        <taxon>rosids</taxon>
        <taxon>Vitales</taxon>
        <taxon>Vitaceae</taxon>
        <taxon>Viteae</taxon>
        <taxon>Vitis</taxon>
    </lineage>
</organism>
<reference evidence="3 4" key="1">
    <citation type="journal article" date="2018" name="PLoS Genet.">
        <title>Population sequencing reveals clonal diversity and ancestral inbreeding in the grapevine cultivar Chardonnay.</title>
        <authorList>
            <person name="Roach M.J."/>
            <person name="Johnson D.L."/>
            <person name="Bohlmann J."/>
            <person name="van Vuuren H.J."/>
            <person name="Jones S.J."/>
            <person name="Pretorius I.S."/>
            <person name="Schmidt S.A."/>
            <person name="Borneman A.R."/>
        </authorList>
    </citation>
    <scope>NUCLEOTIDE SEQUENCE [LARGE SCALE GENOMIC DNA]</scope>
    <source>
        <strain evidence="4">cv. Chardonnay</strain>
        <strain evidence="3">I10V1</strain>
        <tissue evidence="3">Leaf</tissue>
    </source>
</reference>